<evidence type="ECO:0000313" key="4">
    <source>
        <dbReference type="EMBL" id="CAF3844298.1"/>
    </source>
</evidence>
<dbReference type="AlphaFoldDB" id="A0A814MLH1"/>
<dbReference type="Proteomes" id="UP000681722">
    <property type="component" value="Unassembled WGS sequence"/>
</dbReference>
<comment type="caution">
    <text evidence="2">The sequence shown here is derived from an EMBL/GenBank/DDBJ whole genome shotgun (WGS) entry which is preliminary data.</text>
</comment>
<proteinExistence type="predicted"/>
<dbReference type="SUPFAM" id="SSF53098">
    <property type="entry name" value="Ribonuclease H-like"/>
    <property type="match status" value="1"/>
</dbReference>
<protein>
    <submittedName>
        <fullName evidence="2">Uncharacterized protein</fullName>
    </submittedName>
</protein>
<gene>
    <name evidence="2" type="ORF">GPM918_LOCUS17626</name>
    <name evidence="1" type="ORF">OVA965_LOCUS12670</name>
    <name evidence="4" type="ORF">SRO942_LOCUS17623</name>
    <name evidence="3" type="ORF">TMI583_LOCUS12670</name>
</gene>
<dbReference type="EMBL" id="CAJOBA010005143">
    <property type="protein sequence ID" value="CAF3734390.1"/>
    <property type="molecule type" value="Genomic_DNA"/>
</dbReference>
<evidence type="ECO:0000313" key="5">
    <source>
        <dbReference type="Proteomes" id="UP000663829"/>
    </source>
</evidence>
<dbReference type="Proteomes" id="UP000677228">
    <property type="component" value="Unassembled WGS sequence"/>
</dbReference>
<evidence type="ECO:0000313" key="1">
    <source>
        <dbReference type="EMBL" id="CAF0961687.1"/>
    </source>
</evidence>
<dbReference type="EMBL" id="CAJOBC010004891">
    <property type="protein sequence ID" value="CAF3844298.1"/>
    <property type="molecule type" value="Genomic_DNA"/>
</dbReference>
<dbReference type="InterPro" id="IPR012337">
    <property type="entry name" value="RNaseH-like_sf"/>
</dbReference>
<dbReference type="OrthoDB" id="10051975at2759"/>
<dbReference type="Proteomes" id="UP000663829">
    <property type="component" value="Unassembled WGS sequence"/>
</dbReference>
<organism evidence="2 5">
    <name type="scientific">Didymodactylos carnosus</name>
    <dbReference type="NCBI Taxonomy" id="1234261"/>
    <lineage>
        <taxon>Eukaryota</taxon>
        <taxon>Metazoa</taxon>
        <taxon>Spiralia</taxon>
        <taxon>Gnathifera</taxon>
        <taxon>Rotifera</taxon>
        <taxon>Eurotatoria</taxon>
        <taxon>Bdelloidea</taxon>
        <taxon>Philodinida</taxon>
        <taxon>Philodinidae</taxon>
        <taxon>Didymodactylos</taxon>
    </lineage>
</organism>
<keyword evidence="5" id="KW-1185">Reference proteome</keyword>
<dbReference type="EMBL" id="CAJNOK010005140">
    <property type="protein sequence ID" value="CAF0961687.1"/>
    <property type="molecule type" value="Genomic_DNA"/>
</dbReference>
<name>A0A814MLH1_9BILA</name>
<accession>A0A814MLH1</accession>
<reference evidence="2" key="1">
    <citation type="submission" date="2021-02" db="EMBL/GenBank/DDBJ databases">
        <authorList>
            <person name="Nowell W R."/>
        </authorList>
    </citation>
    <scope>NUCLEOTIDE SEQUENCE</scope>
</reference>
<dbReference type="Proteomes" id="UP000682733">
    <property type="component" value="Unassembled WGS sequence"/>
</dbReference>
<sequence length="175" mass="20452">MHLRKMISIVVTFKILFLSVKVIVNHVKRSHKQTQLRHKLQSYSDTRFNGVYVMMKSILTVYDELTDTLQDEMKNKLTDIDKLLLYFICSYLRTFNDVIEALSADQNPTIDEVIPLRQMLVHSSLTITDDAKVTKTLKRCIGKELLNNWVITDEHYLGVILHPLLKNFQTLPDFK</sequence>
<dbReference type="EMBL" id="CAJNOQ010004891">
    <property type="protein sequence ID" value="CAF1078052.1"/>
    <property type="molecule type" value="Genomic_DNA"/>
</dbReference>
<evidence type="ECO:0000313" key="3">
    <source>
        <dbReference type="EMBL" id="CAF3734390.1"/>
    </source>
</evidence>
<evidence type="ECO:0000313" key="2">
    <source>
        <dbReference type="EMBL" id="CAF1078052.1"/>
    </source>
</evidence>